<reference evidence="1" key="1">
    <citation type="journal article" date="2014" name="Front. Microbiol.">
        <title>High frequency of phylogenetically diverse reductive dehalogenase-homologous genes in deep subseafloor sedimentary metagenomes.</title>
        <authorList>
            <person name="Kawai M."/>
            <person name="Futagami T."/>
            <person name="Toyoda A."/>
            <person name="Takaki Y."/>
            <person name="Nishi S."/>
            <person name="Hori S."/>
            <person name="Arai W."/>
            <person name="Tsubouchi T."/>
            <person name="Morono Y."/>
            <person name="Uchiyama I."/>
            <person name="Ito T."/>
            <person name="Fujiyama A."/>
            <person name="Inagaki F."/>
            <person name="Takami H."/>
        </authorList>
    </citation>
    <scope>NUCLEOTIDE SEQUENCE</scope>
    <source>
        <strain evidence="1">Expedition CK06-06</strain>
    </source>
</reference>
<gene>
    <name evidence="1" type="ORF">S12H4_44692</name>
</gene>
<accession>X1VKH6</accession>
<organism evidence="1">
    <name type="scientific">marine sediment metagenome</name>
    <dbReference type="NCBI Taxonomy" id="412755"/>
    <lineage>
        <taxon>unclassified sequences</taxon>
        <taxon>metagenomes</taxon>
        <taxon>ecological metagenomes</taxon>
    </lineage>
</organism>
<sequence>MNNGNGRTRVQFTDQELEAIHNLVCARLRGEITSRSRLKTETLGGIVMKVARASKRIKALKVARALERIKAPVTK</sequence>
<evidence type="ECO:0000313" key="1">
    <source>
        <dbReference type="EMBL" id="GAJ16086.1"/>
    </source>
</evidence>
<comment type="caution">
    <text evidence="1">The sequence shown here is derived from an EMBL/GenBank/DDBJ whole genome shotgun (WGS) entry which is preliminary data.</text>
</comment>
<name>X1VKH6_9ZZZZ</name>
<dbReference type="AlphaFoldDB" id="X1VKH6"/>
<proteinExistence type="predicted"/>
<dbReference type="EMBL" id="BARW01027562">
    <property type="protein sequence ID" value="GAJ16086.1"/>
    <property type="molecule type" value="Genomic_DNA"/>
</dbReference>
<protein>
    <submittedName>
        <fullName evidence="1">Uncharacterized protein</fullName>
    </submittedName>
</protein>